<proteinExistence type="predicted"/>
<dbReference type="AlphaFoldDB" id="A0A2P2NIS5"/>
<protein>
    <submittedName>
        <fullName evidence="1">Catalytic</fullName>
    </submittedName>
</protein>
<sequence>MIHRPLRQILGGHRLVVTAIAALIHHADVEPPVKIVHVDLERRPGFTDRPCTER</sequence>
<accession>A0A2P2NIS5</accession>
<reference evidence="1" key="1">
    <citation type="submission" date="2018-02" db="EMBL/GenBank/DDBJ databases">
        <title>Rhizophora mucronata_Transcriptome.</title>
        <authorList>
            <person name="Meera S.P."/>
            <person name="Sreeshan A."/>
            <person name="Augustine A."/>
        </authorList>
    </citation>
    <scope>NUCLEOTIDE SEQUENCE</scope>
    <source>
        <tissue evidence="1">Leaf</tissue>
    </source>
</reference>
<evidence type="ECO:0000313" key="1">
    <source>
        <dbReference type="EMBL" id="MBX42367.1"/>
    </source>
</evidence>
<organism evidence="1">
    <name type="scientific">Rhizophora mucronata</name>
    <name type="common">Asiatic mangrove</name>
    <dbReference type="NCBI Taxonomy" id="61149"/>
    <lineage>
        <taxon>Eukaryota</taxon>
        <taxon>Viridiplantae</taxon>
        <taxon>Streptophyta</taxon>
        <taxon>Embryophyta</taxon>
        <taxon>Tracheophyta</taxon>
        <taxon>Spermatophyta</taxon>
        <taxon>Magnoliopsida</taxon>
        <taxon>eudicotyledons</taxon>
        <taxon>Gunneridae</taxon>
        <taxon>Pentapetalae</taxon>
        <taxon>rosids</taxon>
        <taxon>fabids</taxon>
        <taxon>Malpighiales</taxon>
        <taxon>Rhizophoraceae</taxon>
        <taxon>Rhizophora</taxon>
    </lineage>
</organism>
<name>A0A2P2NIS5_RHIMU</name>
<dbReference type="EMBL" id="GGEC01061883">
    <property type="protein sequence ID" value="MBX42367.1"/>
    <property type="molecule type" value="Transcribed_RNA"/>
</dbReference>